<keyword evidence="4 8" id="KW-0812">Transmembrane</keyword>
<evidence type="ECO:0000256" key="6">
    <source>
        <dbReference type="ARBA" id="ARBA00023136"/>
    </source>
</evidence>
<dbReference type="SUPFAM" id="SSF82689">
    <property type="entry name" value="Mechanosensitive channel protein MscS (YggB), C-terminal domain"/>
    <property type="match status" value="1"/>
</dbReference>
<comment type="subcellular location">
    <subcellularLocation>
        <location evidence="1">Cell membrane</location>
        <topology evidence="1">Multi-pass membrane protein</topology>
    </subcellularLocation>
</comment>
<keyword evidence="6 8" id="KW-0472">Membrane</keyword>
<reference evidence="12 13" key="1">
    <citation type="submission" date="2012-09" db="EMBL/GenBank/DDBJ databases">
        <title>Genome Sequence of Bacillus sp. DW5-4.</title>
        <authorList>
            <person name="Lai Q."/>
            <person name="Liu Y."/>
            <person name="Shao Z."/>
        </authorList>
    </citation>
    <scope>NUCLEOTIDE SEQUENCE [LARGE SCALE GENOMIC DNA]</scope>
    <source>
        <strain evidence="12 13">DW5-4</strain>
    </source>
</reference>
<keyword evidence="3" id="KW-1003">Cell membrane</keyword>
<evidence type="ECO:0000259" key="9">
    <source>
        <dbReference type="Pfam" id="PF00924"/>
    </source>
</evidence>
<feature type="transmembrane region" description="Helical" evidence="8">
    <location>
        <begin position="12"/>
        <end position="33"/>
    </location>
</feature>
<dbReference type="PANTHER" id="PTHR30460:SF0">
    <property type="entry name" value="MODERATE CONDUCTANCE MECHANOSENSITIVE CHANNEL YBIO"/>
    <property type="match status" value="1"/>
</dbReference>
<evidence type="ECO:0000259" key="11">
    <source>
        <dbReference type="Pfam" id="PF21088"/>
    </source>
</evidence>
<dbReference type="OrthoDB" id="9809206at2"/>
<dbReference type="FunFam" id="2.30.30.60:FF:000001">
    <property type="entry name" value="MscS Mechanosensitive ion channel"/>
    <property type="match status" value="1"/>
</dbReference>
<gene>
    <name evidence="12" type="ORF">BA70_09960</name>
</gene>
<comment type="caution">
    <text evidence="12">The sequence shown here is derived from an EMBL/GenBank/DDBJ whole genome shotgun (WGS) entry which is preliminary data.</text>
</comment>
<dbReference type="PANTHER" id="PTHR30460">
    <property type="entry name" value="MODERATE CONDUCTANCE MECHANOSENSITIVE CHANNEL YBIO"/>
    <property type="match status" value="1"/>
</dbReference>
<evidence type="ECO:0000313" key="13">
    <source>
        <dbReference type="Proteomes" id="UP000028091"/>
    </source>
</evidence>
<evidence type="ECO:0000256" key="5">
    <source>
        <dbReference type="ARBA" id="ARBA00022989"/>
    </source>
</evidence>
<dbReference type="Pfam" id="PF21088">
    <property type="entry name" value="MS_channel_1st"/>
    <property type="match status" value="1"/>
</dbReference>
<dbReference type="SUPFAM" id="SSF82861">
    <property type="entry name" value="Mechanosensitive channel protein MscS (YggB), transmembrane region"/>
    <property type="match status" value="1"/>
</dbReference>
<evidence type="ECO:0000256" key="8">
    <source>
        <dbReference type="SAM" id="Phobius"/>
    </source>
</evidence>
<evidence type="ECO:0000313" key="12">
    <source>
        <dbReference type="EMBL" id="KEP25246.1"/>
    </source>
</evidence>
<dbReference type="InterPro" id="IPR011014">
    <property type="entry name" value="MscS_channel_TM-2"/>
</dbReference>
<feature type="transmembrane region" description="Helical" evidence="8">
    <location>
        <begin position="65"/>
        <end position="86"/>
    </location>
</feature>
<comment type="similarity">
    <text evidence="2">Belongs to the MscS (TC 1.A.23) family.</text>
</comment>
<dbReference type="InterPro" id="IPR006685">
    <property type="entry name" value="MscS_channel_2nd"/>
</dbReference>
<feature type="transmembrane region" description="Helical" evidence="8">
    <location>
        <begin position="92"/>
        <end position="123"/>
    </location>
</feature>
<proteinExistence type="inferred from homology"/>
<accession>A0A081L7M0</accession>
<dbReference type="Pfam" id="PF00924">
    <property type="entry name" value="MS_channel_2nd"/>
    <property type="match status" value="1"/>
</dbReference>
<dbReference type="InterPro" id="IPR023408">
    <property type="entry name" value="MscS_beta-dom_sf"/>
</dbReference>
<name>A0A081L7M0_9BACI</name>
<dbReference type="Pfam" id="PF21082">
    <property type="entry name" value="MS_channel_3rd"/>
    <property type="match status" value="1"/>
</dbReference>
<dbReference type="InterPro" id="IPR010920">
    <property type="entry name" value="LSM_dom_sf"/>
</dbReference>
<dbReference type="GO" id="GO:0008381">
    <property type="term" value="F:mechanosensitive monoatomic ion channel activity"/>
    <property type="evidence" value="ECO:0007669"/>
    <property type="project" value="InterPro"/>
</dbReference>
<protein>
    <submittedName>
        <fullName evidence="12">Mechanosensitive ion channel protein</fullName>
    </submittedName>
</protein>
<dbReference type="FunFam" id="1.10.287.1260:FF:000005">
    <property type="entry name" value="Mechanosensitive ion channel family protein"/>
    <property type="match status" value="1"/>
</dbReference>
<dbReference type="InterPro" id="IPR049142">
    <property type="entry name" value="MS_channel_1st"/>
</dbReference>
<dbReference type="InterPro" id="IPR011066">
    <property type="entry name" value="MscS_channel_C_sf"/>
</dbReference>
<evidence type="ECO:0000256" key="3">
    <source>
        <dbReference type="ARBA" id="ARBA00022475"/>
    </source>
</evidence>
<dbReference type="Gene3D" id="3.30.70.100">
    <property type="match status" value="1"/>
</dbReference>
<dbReference type="AlphaFoldDB" id="A0A081L7M0"/>
<dbReference type="SUPFAM" id="SSF50182">
    <property type="entry name" value="Sm-like ribonucleoproteins"/>
    <property type="match status" value="1"/>
</dbReference>
<evidence type="ECO:0000256" key="7">
    <source>
        <dbReference type="ARBA" id="ARBA00059688"/>
    </source>
</evidence>
<dbReference type="InterPro" id="IPR045276">
    <property type="entry name" value="YbiO_bact"/>
</dbReference>
<dbReference type="EMBL" id="JOTP01000028">
    <property type="protein sequence ID" value="KEP25246.1"/>
    <property type="molecule type" value="Genomic_DNA"/>
</dbReference>
<evidence type="ECO:0000256" key="2">
    <source>
        <dbReference type="ARBA" id="ARBA00008017"/>
    </source>
</evidence>
<dbReference type="RefSeq" id="WP_034324412.1">
    <property type="nucleotide sequence ID" value="NZ_JOTP01000028.1"/>
</dbReference>
<keyword evidence="5 8" id="KW-1133">Transmembrane helix</keyword>
<dbReference type="Gene3D" id="2.30.30.60">
    <property type="match status" value="1"/>
</dbReference>
<evidence type="ECO:0000259" key="10">
    <source>
        <dbReference type="Pfam" id="PF21082"/>
    </source>
</evidence>
<dbReference type="Gene3D" id="1.10.287.1260">
    <property type="match status" value="1"/>
</dbReference>
<feature type="domain" description="Mechanosensitive ion channel MscS C-terminal" evidence="10">
    <location>
        <begin position="187"/>
        <end position="259"/>
    </location>
</feature>
<evidence type="ECO:0000256" key="1">
    <source>
        <dbReference type="ARBA" id="ARBA00004651"/>
    </source>
</evidence>
<feature type="domain" description="Mechanosensitive ion channel transmembrane helices 2/3" evidence="11">
    <location>
        <begin position="68"/>
        <end position="109"/>
    </location>
</feature>
<feature type="domain" description="Mechanosensitive ion channel MscS" evidence="9">
    <location>
        <begin position="111"/>
        <end position="175"/>
    </location>
</feature>
<dbReference type="InterPro" id="IPR049278">
    <property type="entry name" value="MS_channel_C"/>
</dbReference>
<evidence type="ECO:0000256" key="4">
    <source>
        <dbReference type="ARBA" id="ARBA00022692"/>
    </source>
</evidence>
<organism evidence="12 13">
    <name type="scientific">Bacillus zhangzhouensis</name>
    <dbReference type="NCBI Taxonomy" id="1178540"/>
    <lineage>
        <taxon>Bacteria</taxon>
        <taxon>Bacillati</taxon>
        <taxon>Bacillota</taxon>
        <taxon>Bacilli</taxon>
        <taxon>Bacillales</taxon>
        <taxon>Bacillaceae</taxon>
        <taxon>Bacillus</taxon>
    </lineage>
</organism>
<sequence>MRAFEQVDWVSIILNSSIILLKLIAIFMIYFVIRAIGNKLIKRAYDKFSKKHEVSLSRAQTLQGLTLNIFAYLLIFILVVMILDLFHYNPTALLAGAGVVGLAIGFGAQGLVSDIVTGFFILLEKQFDVGEYITVAGFDGIVEQIGLRTTQLRSFDGTLHFIPNRSILNVSNHSRGTMQALVDIELSPDENVDQMITALQAACDEVRAETPQIIEGPQVVGVEAFGSSSLVLRIIAKTETMEQWRVERILRKKMKEVLDINKKQKEPGS</sequence>
<keyword evidence="13" id="KW-1185">Reference proteome</keyword>
<dbReference type="eggNOG" id="COG0668">
    <property type="taxonomic scope" value="Bacteria"/>
</dbReference>
<dbReference type="Proteomes" id="UP000028091">
    <property type="component" value="Unassembled WGS sequence"/>
</dbReference>
<comment type="function">
    <text evidence="7">May play a role in resistance to osmotic downshock.</text>
</comment>
<dbReference type="GO" id="GO:0005886">
    <property type="term" value="C:plasma membrane"/>
    <property type="evidence" value="ECO:0007669"/>
    <property type="project" value="UniProtKB-SubCell"/>
</dbReference>